<dbReference type="Proteomes" id="UP000824023">
    <property type="component" value="Unassembled WGS sequence"/>
</dbReference>
<accession>A0A9D2CWE3</accession>
<feature type="chain" id="PRO_5039271282" evidence="1">
    <location>
        <begin position="22"/>
        <end position="347"/>
    </location>
</feature>
<evidence type="ECO:0000256" key="1">
    <source>
        <dbReference type="SAM" id="SignalP"/>
    </source>
</evidence>
<dbReference type="Pfam" id="PF13306">
    <property type="entry name" value="LRR_5"/>
    <property type="match status" value="2"/>
</dbReference>
<dbReference type="EMBL" id="DXCK01000015">
    <property type="protein sequence ID" value="HIZ00817.1"/>
    <property type="molecule type" value="Genomic_DNA"/>
</dbReference>
<dbReference type="InterPro" id="IPR032675">
    <property type="entry name" value="LRR_dom_sf"/>
</dbReference>
<reference evidence="2" key="2">
    <citation type="submission" date="2021-04" db="EMBL/GenBank/DDBJ databases">
        <authorList>
            <person name="Gilroy R."/>
        </authorList>
    </citation>
    <scope>NUCLEOTIDE SEQUENCE</scope>
    <source>
        <strain evidence="2">ChiHjej12B11-24981</strain>
    </source>
</reference>
<evidence type="ECO:0000313" key="3">
    <source>
        <dbReference type="Proteomes" id="UP000824023"/>
    </source>
</evidence>
<dbReference type="Gene3D" id="3.80.10.10">
    <property type="entry name" value="Ribonuclease Inhibitor"/>
    <property type="match status" value="2"/>
</dbReference>
<organism evidence="2 3">
    <name type="scientific">Candidatus Bacteroides merdipullorum</name>
    <dbReference type="NCBI Taxonomy" id="2838474"/>
    <lineage>
        <taxon>Bacteria</taxon>
        <taxon>Pseudomonadati</taxon>
        <taxon>Bacteroidota</taxon>
        <taxon>Bacteroidia</taxon>
        <taxon>Bacteroidales</taxon>
        <taxon>Bacteroidaceae</taxon>
        <taxon>Bacteroides</taxon>
    </lineage>
</organism>
<sequence length="347" mass="39009">MIRKRLWLLMLAFCAAMALHAQRNKNVYVPKAGTLSEMISNAENDSITCLRLQGKLNATDFRYLRDSLPKLRLLDLSKATIGFYAGKNGTWNGFHVYTANVLPAYAFCKQLADSTYQGKESLHHVILPKELKMVDRAAFKGCNHLHICQLRRHKAPRLQPEALTDSVTSIFVPEGSGDTYRSSEEWKRFAIAEGKPSSAFVQISRLGSLSSELQRKGKQPRDIHFLIVEGKLDEADFTLIRDYMPNLMSIDMRRTNATAIPEYTFTQKKNLLRVILPQNLKSIGQRAFSGCTRMCDNLILPPSVTAIEFGAFMGCENLKSVIVTGNNLTTLGEQLFGEERGKLIYAP</sequence>
<evidence type="ECO:0000313" key="2">
    <source>
        <dbReference type="EMBL" id="HIZ00817.1"/>
    </source>
</evidence>
<feature type="signal peptide" evidence="1">
    <location>
        <begin position="1"/>
        <end position="21"/>
    </location>
</feature>
<proteinExistence type="predicted"/>
<reference evidence="2" key="1">
    <citation type="journal article" date="2021" name="PeerJ">
        <title>Extensive microbial diversity within the chicken gut microbiome revealed by metagenomics and culture.</title>
        <authorList>
            <person name="Gilroy R."/>
            <person name="Ravi A."/>
            <person name="Getino M."/>
            <person name="Pursley I."/>
            <person name="Horton D.L."/>
            <person name="Alikhan N.F."/>
            <person name="Baker D."/>
            <person name="Gharbi K."/>
            <person name="Hall N."/>
            <person name="Watson M."/>
            <person name="Adriaenssens E.M."/>
            <person name="Foster-Nyarko E."/>
            <person name="Jarju S."/>
            <person name="Secka A."/>
            <person name="Antonio M."/>
            <person name="Oren A."/>
            <person name="Chaudhuri R.R."/>
            <person name="La Ragione R."/>
            <person name="Hildebrand F."/>
            <person name="Pallen M.J."/>
        </authorList>
    </citation>
    <scope>NUCLEOTIDE SEQUENCE</scope>
    <source>
        <strain evidence="2">ChiHjej12B11-24981</strain>
    </source>
</reference>
<keyword evidence="1" id="KW-0732">Signal</keyword>
<protein>
    <submittedName>
        <fullName evidence="2">Leucine-rich repeat domain-containing protein</fullName>
    </submittedName>
</protein>
<name>A0A9D2CWE3_9BACE</name>
<gene>
    <name evidence="2" type="ORF">H9819_01005</name>
</gene>
<dbReference type="InterPro" id="IPR026906">
    <property type="entry name" value="LRR_5"/>
</dbReference>
<dbReference type="SUPFAM" id="SSF52058">
    <property type="entry name" value="L domain-like"/>
    <property type="match status" value="1"/>
</dbReference>
<comment type="caution">
    <text evidence="2">The sequence shown here is derived from an EMBL/GenBank/DDBJ whole genome shotgun (WGS) entry which is preliminary data.</text>
</comment>
<dbReference type="AlphaFoldDB" id="A0A9D2CWE3"/>